<dbReference type="Proteomes" id="UP000570361">
    <property type="component" value="Unassembled WGS sequence"/>
</dbReference>
<dbReference type="SUPFAM" id="SSF53822">
    <property type="entry name" value="Periplasmic binding protein-like I"/>
    <property type="match status" value="1"/>
</dbReference>
<organism evidence="5 6">
    <name type="scientific">Paenibacillus phyllosphaerae</name>
    <dbReference type="NCBI Taxonomy" id="274593"/>
    <lineage>
        <taxon>Bacteria</taxon>
        <taxon>Bacillati</taxon>
        <taxon>Bacillota</taxon>
        <taxon>Bacilli</taxon>
        <taxon>Bacillales</taxon>
        <taxon>Paenibacillaceae</taxon>
        <taxon>Paenibacillus</taxon>
    </lineage>
</organism>
<comment type="similarity">
    <text evidence="2">Belongs to the bacterial solute-binding protein 2 family.</text>
</comment>
<evidence type="ECO:0000256" key="1">
    <source>
        <dbReference type="ARBA" id="ARBA00004196"/>
    </source>
</evidence>
<accession>A0A7W5ATR9</accession>
<dbReference type="GO" id="GO:0030313">
    <property type="term" value="C:cell envelope"/>
    <property type="evidence" value="ECO:0007669"/>
    <property type="project" value="UniProtKB-SubCell"/>
</dbReference>
<keyword evidence="3" id="KW-0732">Signal</keyword>
<dbReference type="EMBL" id="JACHXK010000001">
    <property type="protein sequence ID" value="MBB3108634.1"/>
    <property type="molecule type" value="Genomic_DNA"/>
</dbReference>
<dbReference type="Gene3D" id="3.40.50.2300">
    <property type="match status" value="2"/>
</dbReference>
<comment type="subcellular location">
    <subcellularLocation>
        <location evidence="1">Cell envelope</location>
    </subcellularLocation>
</comment>
<comment type="caution">
    <text evidence="5">The sequence shown here is derived from an EMBL/GenBank/DDBJ whole genome shotgun (WGS) entry which is preliminary data.</text>
</comment>
<gene>
    <name evidence="5" type="ORF">FHS18_000662</name>
</gene>
<sequence length="333" mass="36019">MSNRIWNVTILLLFLLLSLLLLQFVSSSASIRKLAQPSADGANMDADATRKHIVLISQERDNPFWQSIAEGARTAAEAAGMELEYTGPLRINPEEQTKLLRKAIAAKADAILLQGLGSVDPAYQSLIDSAVSQHIPVIAIDTDEPGSARLAYVGTDNYKAGQQMGELIQTHAGGEAFIGVLIGDEQAANQQLRLAGLRAAIQGAPALRLAGVRSSNISRLEAQRQTEELLASEPKIRILVGFSALDGAGMMDAVKRLGREDIRIFAFDDLAETKDGIRSGQIEASIIQQPRQMGVQAVDLLLRHWQGEQIAAEQFTATFVLDALTVDSLAEER</sequence>
<name>A0A7W5ATR9_9BACL</name>
<evidence type="ECO:0000313" key="5">
    <source>
        <dbReference type="EMBL" id="MBB3108634.1"/>
    </source>
</evidence>
<evidence type="ECO:0000256" key="3">
    <source>
        <dbReference type="ARBA" id="ARBA00022729"/>
    </source>
</evidence>
<evidence type="ECO:0000259" key="4">
    <source>
        <dbReference type="Pfam" id="PF13407"/>
    </source>
</evidence>
<dbReference type="RefSeq" id="WP_183596907.1">
    <property type="nucleotide sequence ID" value="NZ_JACHXK010000001.1"/>
</dbReference>
<protein>
    <submittedName>
        <fullName evidence="5">Ribose transport system substrate-binding protein</fullName>
    </submittedName>
</protein>
<dbReference type="AlphaFoldDB" id="A0A7W5ATR9"/>
<dbReference type="InterPro" id="IPR025997">
    <property type="entry name" value="SBP_2_dom"/>
</dbReference>
<feature type="domain" description="Periplasmic binding protein" evidence="4">
    <location>
        <begin position="53"/>
        <end position="309"/>
    </location>
</feature>
<dbReference type="GO" id="GO:0030246">
    <property type="term" value="F:carbohydrate binding"/>
    <property type="evidence" value="ECO:0007669"/>
    <property type="project" value="UniProtKB-ARBA"/>
</dbReference>
<evidence type="ECO:0000256" key="2">
    <source>
        <dbReference type="ARBA" id="ARBA00007639"/>
    </source>
</evidence>
<dbReference type="PANTHER" id="PTHR46847">
    <property type="entry name" value="D-ALLOSE-BINDING PERIPLASMIC PROTEIN-RELATED"/>
    <property type="match status" value="1"/>
</dbReference>
<proteinExistence type="inferred from homology"/>
<evidence type="ECO:0000313" key="6">
    <source>
        <dbReference type="Proteomes" id="UP000570361"/>
    </source>
</evidence>
<reference evidence="5 6" key="1">
    <citation type="submission" date="2020-08" db="EMBL/GenBank/DDBJ databases">
        <title>Genomic Encyclopedia of Type Strains, Phase III (KMG-III): the genomes of soil and plant-associated and newly described type strains.</title>
        <authorList>
            <person name="Whitman W."/>
        </authorList>
    </citation>
    <scope>NUCLEOTIDE SEQUENCE [LARGE SCALE GENOMIC DNA]</scope>
    <source>
        <strain evidence="5 6">CECT 5862</strain>
    </source>
</reference>
<dbReference type="InterPro" id="IPR028082">
    <property type="entry name" value="Peripla_BP_I"/>
</dbReference>
<dbReference type="Pfam" id="PF13407">
    <property type="entry name" value="Peripla_BP_4"/>
    <property type="match status" value="1"/>
</dbReference>
<keyword evidence="6" id="KW-1185">Reference proteome</keyword>
<dbReference type="PANTHER" id="PTHR46847:SF1">
    <property type="entry name" value="D-ALLOSE-BINDING PERIPLASMIC PROTEIN-RELATED"/>
    <property type="match status" value="1"/>
</dbReference>